<dbReference type="Proteomes" id="UP000001628">
    <property type="component" value="Unassembled WGS sequence"/>
</dbReference>
<dbReference type="RefSeq" id="XP_010757310.1">
    <property type="nucleotide sequence ID" value="XM_010759008.1"/>
</dbReference>
<feature type="region of interest" description="Disordered" evidence="1">
    <location>
        <begin position="157"/>
        <end position="193"/>
    </location>
</feature>
<dbReference type="AlphaFoldDB" id="C1G2D6"/>
<evidence type="ECO:0000313" key="3">
    <source>
        <dbReference type="Proteomes" id="UP000001628"/>
    </source>
</evidence>
<feature type="region of interest" description="Disordered" evidence="1">
    <location>
        <begin position="1"/>
        <end position="27"/>
    </location>
</feature>
<proteinExistence type="predicted"/>
<dbReference type="OrthoDB" id="10567188at2759"/>
<feature type="compositionally biased region" description="Polar residues" evidence="1">
    <location>
        <begin position="1"/>
        <end position="12"/>
    </location>
</feature>
<dbReference type="HOGENOM" id="CLU_1409198_0_0_1"/>
<reference evidence="2 3" key="1">
    <citation type="journal article" date="2011" name="PLoS Genet.">
        <title>Comparative genomic analysis of human fungal pathogens causing paracoccidioidomycosis.</title>
        <authorList>
            <person name="Desjardins C.A."/>
            <person name="Champion M.D."/>
            <person name="Holder J.W."/>
            <person name="Muszewska A."/>
            <person name="Goldberg J."/>
            <person name="Bailao A.M."/>
            <person name="Brigido M.M."/>
            <person name="Ferreira M.E."/>
            <person name="Garcia A.M."/>
            <person name="Grynberg M."/>
            <person name="Gujja S."/>
            <person name="Heiman D.I."/>
            <person name="Henn M.R."/>
            <person name="Kodira C.D."/>
            <person name="Leon-Narvaez H."/>
            <person name="Longo L.V."/>
            <person name="Ma L.J."/>
            <person name="Malavazi I."/>
            <person name="Matsuo A.L."/>
            <person name="Morais F.V."/>
            <person name="Pereira M."/>
            <person name="Rodriguez-Brito S."/>
            <person name="Sakthikumar S."/>
            <person name="Salem-Izacc S.M."/>
            <person name="Sykes S.M."/>
            <person name="Teixeira M.M."/>
            <person name="Vallejo M.C."/>
            <person name="Walter M.E."/>
            <person name="Yandava C."/>
            <person name="Young S."/>
            <person name="Zeng Q."/>
            <person name="Zucker J."/>
            <person name="Felipe M.S."/>
            <person name="Goldman G.H."/>
            <person name="Haas B.J."/>
            <person name="McEwen J.G."/>
            <person name="Nino-Vega G."/>
            <person name="Puccia R."/>
            <person name="San-Blas G."/>
            <person name="Soares C.M."/>
            <person name="Birren B.W."/>
            <person name="Cuomo C.A."/>
        </authorList>
    </citation>
    <scope>NUCLEOTIDE SEQUENCE [LARGE SCALE GENOMIC DNA]</scope>
    <source>
        <strain evidence="2 3">Pb18</strain>
    </source>
</reference>
<dbReference type="GeneID" id="22581808"/>
<name>C1G2D6_PARBD</name>
<protein>
    <submittedName>
        <fullName evidence="2">Uncharacterized protein</fullName>
    </submittedName>
</protein>
<evidence type="ECO:0000256" key="1">
    <source>
        <dbReference type="SAM" id="MobiDB-lite"/>
    </source>
</evidence>
<dbReference type="KEGG" id="pbn:PADG_02302"/>
<organism evidence="2 3">
    <name type="scientific">Paracoccidioides brasiliensis (strain Pb18)</name>
    <dbReference type="NCBI Taxonomy" id="502780"/>
    <lineage>
        <taxon>Eukaryota</taxon>
        <taxon>Fungi</taxon>
        <taxon>Dikarya</taxon>
        <taxon>Ascomycota</taxon>
        <taxon>Pezizomycotina</taxon>
        <taxon>Eurotiomycetes</taxon>
        <taxon>Eurotiomycetidae</taxon>
        <taxon>Onygenales</taxon>
        <taxon>Ajellomycetaceae</taxon>
        <taxon>Paracoccidioides</taxon>
    </lineage>
</organism>
<dbReference type="VEuPathDB" id="FungiDB:PADG_02302"/>
<gene>
    <name evidence="2" type="ORF">PADG_02302</name>
</gene>
<dbReference type="InParanoid" id="C1G2D6"/>
<keyword evidence="3" id="KW-1185">Reference proteome</keyword>
<dbReference type="EMBL" id="KN275958">
    <property type="protein sequence ID" value="EEH46152.2"/>
    <property type="molecule type" value="Genomic_DNA"/>
</dbReference>
<sequence>MYRATPVSTKLSRSLDDEREQPSQTETLVASQTFGSGRKKMRTREGLAVCHMGGHDSPQYPEATKRIIPDRHSKNKMLKKSQFLKTSASVFASPSPALAPICPRTLTLHEIAPRDCSTRLPQVIQQTHRMTSHLFPPPPPSPRRLLELLHERRAANGLIVSTVSPSKPYRGQTGNKDQESDDKASGTPAFSNG</sequence>
<accession>C1G2D6</accession>
<evidence type="ECO:0000313" key="2">
    <source>
        <dbReference type="EMBL" id="EEH46152.2"/>
    </source>
</evidence>